<dbReference type="PATRIC" id="fig|292.27.peg.2940"/>
<dbReference type="RefSeq" id="WP_048246420.1">
    <property type="nucleotide sequence ID" value="NZ_LDWR01000024.1"/>
</dbReference>
<name>A0A0J5X1W2_BURCE</name>
<accession>A0A0J5X1W2</accession>
<proteinExistence type="predicted"/>
<gene>
    <name evidence="1" type="ORF">VL15_15035</name>
</gene>
<reference evidence="1 2" key="1">
    <citation type="submission" date="2015-05" db="EMBL/GenBank/DDBJ databases">
        <title>Draft genome of Burkholderia cepacia LK29.</title>
        <authorList>
            <person name="Chan X.Y."/>
        </authorList>
    </citation>
    <scope>NUCLEOTIDE SEQUENCE [LARGE SCALE GENOMIC DNA]</scope>
    <source>
        <strain evidence="1 2">LK29</strain>
    </source>
</reference>
<protein>
    <submittedName>
        <fullName evidence="1">Uncharacterized protein</fullName>
    </submittedName>
</protein>
<dbReference type="AlphaFoldDB" id="A0A0J5X1W2"/>
<dbReference type="EMBL" id="LDWR01000024">
    <property type="protein sequence ID" value="KML57037.1"/>
    <property type="molecule type" value="Genomic_DNA"/>
</dbReference>
<organism evidence="1 2">
    <name type="scientific">Burkholderia cepacia</name>
    <name type="common">Pseudomonas cepacia</name>
    <dbReference type="NCBI Taxonomy" id="292"/>
    <lineage>
        <taxon>Bacteria</taxon>
        <taxon>Pseudomonadati</taxon>
        <taxon>Pseudomonadota</taxon>
        <taxon>Betaproteobacteria</taxon>
        <taxon>Burkholderiales</taxon>
        <taxon>Burkholderiaceae</taxon>
        <taxon>Burkholderia</taxon>
        <taxon>Burkholderia cepacia complex</taxon>
    </lineage>
</organism>
<comment type="caution">
    <text evidence="1">The sequence shown here is derived from an EMBL/GenBank/DDBJ whole genome shotgun (WGS) entry which is preliminary data.</text>
</comment>
<evidence type="ECO:0000313" key="1">
    <source>
        <dbReference type="EMBL" id="KML57037.1"/>
    </source>
</evidence>
<sequence length="367" mass="39559">MTIQITITGTDAAQAPHLPSHLFAGSGSDGATFRVTAGSAPSEDELAWLLEDRIPDAHLVRYDQESGEGFFVVVDGDAPECGSVISLGPREDWDADGGQPSDAMHDDGSIPTIEQYFDDLDRHDWYFTFSDDSRVYRNGVDDNKRLSAIATRLGGDHAALYEAFNKHYFSGGPWSTPKCDKPTRPVDGVLRLPPAPEPIDAALAPLPAATVAMSEPPASTMVALLRQAREVLSQVEWDFDPPRHVLQLFDDIDALVSDATPPTVEALTAERMVNDASAGDRDRAVSDVMAAACVWRDAHRALQRATYSPRIATAAIGFNLLAAWRQRRSVATAKIVAAHVQAAAEDDLLNAVDRLTPGAAIDFSEGA</sequence>
<evidence type="ECO:0000313" key="2">
    <source>
        <dbReference type="Proteomes" id="UP000036338"/>
    </source>
</evidence>
<dbReference type="Proteomes" id="UP000036338">
    <property type="component" value="Unassembled WGS sequence"/>
</dbReference>